<accession>A0A5B7ETA2</accession>
<organism evidence="1 2">
    <name type="scientific">Portunus trituberculatus</name>
    <name type="common">Swimming crab</name>
    <name type="synonym">Neptunus trituberculatus</name>
    <dbReference type="NCBI Taxonomy" id="210409"/>
    <lineage>
        <taxon>Eukaryota</taxon>
        <taxon>Metazoa</taxon>
        <taxon>Ecdysozoa</taxon>
        <taxon>Arthropoda</taxon>
        <taxon>Crustacea</taxon>
        <taxon>Multicrustacea</taxon>
        <taxon>Malacostraca</taxon>
        <taxon>Eumalacostraca</taxon>
        <taxon>Eucarida</taxon>
        <taxon>Decapoda</taxon>
        <taxon>Pleocyemata</taxon>
        <taxon>Brachyura</taxon>
        <taxon>Eubrachyura</taxon>
        <taxon>Portunoidea</taxon>
        <taxon>Portunidae</taxon>
        <taxon>Portuninae</taxon>
        <taxon>Portunus</taxon>
    </lineage>
</organism>
<gene>
    <name evidence="1" type="ORF">E2C01_029763</name>
</gene>
<keyword evidence="2" id="KW-1185">Reference proteome</keyword>
<dbReference type="AlphaFoldDB" id="A0A5B7ETA2"/>
<dbReference type="Proteomes" id="UP000324222">
    <property type="component" value="Unassembled WGS sequence"/>
</dbReference>
<reference evidence="1 2" key="1">
    <citation type="submission" date="2019-05" db="EMBL/GenBank/DDBJ databases">
        <title>Another draft genome of Portunus trituberculatus and its Hox gene families provides insights of decapod evolution.</title>
        <authorList>
            <person name="Jeong J.-H."/>
            <person name="Song I."/>
            <person name="Kim S."/>
            <person name="Choi T."/>
            <person name="Kim D."/>
            <person name="Ryu S."/>
            <person name="Kim W."/>
        </authorList>
    </citation>
    <scope>NUCLEOTIDE SEQUENCE [LARGE SCALE GENOMIC DNA]</scope>
    <source>
        <tissue evidence="1">Muscle</tissue>
    </source>
</reference>
<name>A0A5B7ETA2_PORTR</name>
<comment type="caution">
    <text evidence="1">The sequence shown here is derived from an EMBL/GenBank/DDBJ whole genome shotgun (WGS) entry which is preliminary data.</text>
</comment>
<proteinExistence type="predicted"/>
<dbReference type="EMBL" id="VSRR010003480">
    <property type="protein sequence ID" value="MPC36309.1"/>
    <property type="molecule type" value="Genomic_DNA"/>
</dbReference>
<evidence type="ECO:0000313" key="1">
    <source>
        <dbReference type="EMBL" id="MPC36309.1"/>
    </source>
</evidence>
<protein>
    <submittedName>
        <fullName evidence="1">Uncharacterized protein</fullName>
    </submittedName>
</protein>
<sequence length="84" mass="8884">MVVAVVVMVVVAVVVAVVVVILSSCNIHSLTVYCSAEVERDFSPPTLHHLNSLHMASLLAVLCNARRETVASCLTHSVSAGSLR</sequence>
<evidence type="ECO:0000313" key="2">
    <source>
        <dbReference type="Proteomes" id="UP000324222"/>
    </source>
</evidence>